<accession>A0A6J8DEJ3</accession>
<dbReference type="EMBL" id="CACVKT020007353">
    <property type="protein sequence ID" value="CAC5407108.1"/>
    <property type="molecule type" value="Genomic_DNA"/>
</dbReference>
<dbReference type="OrthoDB" id="118243at2759"/>
<sequence length="384" mass="43568">MCQNSSHLFGLLISKAVVTVNSHKTVPIKLLNPTNDQIFISRGDIIASFEPFTEDYMLINADEKGKHFVQNVQLDKRSHTSGEETESKFLSNFELPKHLSTDEQRQISQFLIQYRDLFVTDENQVKGAIYERWIAILQQFNFELRYKPGKDMQVADALSRAPKKSSTTGFESPDQLDPYFPYHTENVGNIITPNGMPFTNLLCSDKSNDTDELQLNNIDILQNLFSRPVRESFQQTDFEYDGDTEENDDCVTRKITKKRVRMNLLSIVEKPVASDISDSTAKVSEKENSVQSSDGEIKFSQTSDENLLMNNSCETSPCNDQFTTNNVEESQSALSSTNIPESDSIMSATVDDSSDVKFISDEKTVQQKIESLQIFRNLISVRKV</sequence>
<reference evidence="2 3" key="1">
    <citation type="submission" date="2020-06" db="EMBL/GenBank/DDBJ databases">
        <authorList>
            <person name="Li R."/>
            <person name="Bekaert M."/>
        </authorList>
    </citation>
    <scope>NUCLEOTIDE SEQUENCE [LARGE SCALE GENOMIC DNA]</scope>
    <source>
        <strain evidence="3">wild</strain>
    </source>
</reference>
<dbReference type="Proteomes" id="UP000507470">
    <property type="component" value="Unassembled WGS sequence"/>
</dbReference>
<feature type="region of interest" description="Disordered" evidence="1">
    <location>
        <begin position="276"/>
        <end position="296"/>
    </location>
</feature>
<protein>
    <submittedName>
        <fullName evidence="2">Uncharacterized protein</fullName>
    </submittedName>
</protein>
<gene>
    <name evidence="2" type="ORF">MCOR_40614</name>
</gene>
<proteinExistence type="predicted"/>
<name>A0A6J8DEJ3_MYTCO</name>
<evidence type="ECO:0000256" key="1">
    <source>
        <dbReference type="SAM" id="MobiDB-lite"/>
    </source>
</evidence>
<evidence type="ECO:0000313" key="3">
    <source>
        <dbReference type="Proteomes" id="UP000507470"/>
    </source>
</evidence>
<keyword evidence="3" id="KW-1185">Reference proteome</keyword>
<organism evidence="2 3">
    <name type="scientific">Mytilus coruscus</name>
    <name type="common">Sea mussel</name>
    <dbReference type="NCBI Taxonomy" id="42192"/>
    <lineage>
        <taxon>Eukaryota</taxon>
        <taxon>Metazoa</taxon>
        <taxon>Spiralia</taxon>
        <taxon>Lophotrochozoa</taxon>
        <taxon>Mollusca</taxon>
        <taxon>Bivalvia</taxon>
        <taxon>Autobranchia</taxon>
        <taxon>Pteriomorphia</taxon>
        <taxon>Mytilida</taxon>
        <taxon>Mytiloidea</taxon>
        <taxon>Mytilidae</taxon>
        <taxon>Mytilinae</taxon>
        <taxon>Mytilus</taxon>
    </lineage>
</organism>
<evidence type="ECO:0000313" key="2">
    <source>
        <dbReference type="EMBL" id="CAC5407108.1"/>
    </source>
</evidence>
<dbReference type="AlphaFoldDB" id="A0A6J8DEJ3"/>